<feature type="compositionally biased region" description="Pro residues" evidence="1">
    <location>
        <begin position="31"/>
        <end position="45"/>
    </location>
</feature>
<evidence type="ECO:0000313" key="3">
    <source>
        <dbReference type="Proteomes" id="UP000663881"/>
    </source>
</evidence>
<accession>A0A819R798</accession>
<name>A0A819R798_9BILA</name>
<sequence>MNTLSHRLYYLLSGFLYPDNIFSDILNKLQPPPSSSTSIPPPTPVLNPKKAAKPPPPPPASTPTAWLDLNYLLNN</sequence>
<gene>
    <name evidence="2" type="ORF">OKA104_LOCUS31808</name>
</gene>
<evidence type="ECO:0000256" key="1">
    <source>
        <dbReference type="SAM" id="MobiDB-lite"/>
    </source>
</evidence>
<feature type="region of interest" description="Disordered" evidence="1">
    <location>
        <begin position="31"/>
        <end position="64"/>
    </location>
</feature>
<evidence type="ECO:0000313" key="2">
    <source>
        <dbReference type="EMBL" id="CAF4035121.1"/>
    </source>
</evidence>
<comment type="caution">
    <text evidence="2">The sequence shown here is derived from an EMBL/GenBank/DDBJ whole genome shotgun (WGS) entry which is preliminary data.</text>
</comment>
<protein>
    <submittedName>
        <fullName evidence="2">Uncharacterized protein</fullName>
    </submittedName>
</protein>
<dbReference type="EMBL" id="CAJOAY010003687">
    <property type="protein sequence ID" value="CAF4035121.1"/>
    <property type="molecule type" value="Genomic_DNA"/>
</dbReference>
<reference evidence="2" key="1">
    <citation type="submission" date="2021-02" db="EMBL/GenBank/DDBJ databases">
        <authorList>
            <person name="Nowell W R."/>
        </authorList>
    </citation>
    <scope>NUCLEOTIDE SEQUENCE</scope>
</reference>
<proteinExistence type="predicted"/>
<organism evidence="2 3">
    <name type="scientific">Adineta steineri</name>
    <dbReference type="NCBI Taxonomy" id="433720"/>
    <lineage>
        <taxon>Eukaryota</taxon>
        <taxon>Metazoa</taxon>
        <taxon>Spiralia</taxon>
        <taxon>Gnathifera</taxon>
        <taxon>Rotifera</taxon>
        <taxon>Eurotatoria</taxon>
        <taxon>Bdelloidea</taxon>
        <taxon>Adinetida</taxon>
        <taxon>Adinetidae</taxon>
        <taxon>Adineta</taxon>
    </lineage>
</organism>
<dbReference type="AlphaFoldDB" id="A0A819R798"/>
<dbReference type="Proteomes" id="UP000663881">
    <property type="component" value="Unassembled WGS sequence"/>
</dbReference>